<name>A0ABX9QGN7_9BACT</name>
<dbReference type="InterPro" id="IPR029044">
    <property type="entry name" value="Nucleotide-diphossugar_trans"/>
</dbReference>
<accession>A0ABX9QGN7</accession>
<dbReference type="PANTHER" id="PTHR43777">
    <property type="entry name" value="MOLYBDENUM COFACTOR CYTIDYLYLTRANSFERASE"/>
    <property type="match status" value="1"/>
</dbReference>
<dbReference type="InterPro" id="IPR025877">
    <property type="entry name" value="MobA-like_NTP_Trfase"/>
</dbReference>
<feature type="compositionally biased region" description="Polar residues" evidence="1">
    <location>
        <begin position="225"/>
        <end position="240"/>
    </location>
</feature>
<evidence type="ECO:0000313" key="4">
    <source>
        <dbReference type="Proteomes" id="UP000278907"/>
    </source>
</evidence>
<dbReference type="RefSeq" id="WP_120583888.1">
    <property type="nucleotide sequence ID" value="NZ_RAWI01000124.1"/>
</dbReference>
<evidence type="ECO:0000256" key="1">
    <source>
        <dbReference type="SAM" id="MobiDB-lite"/>
    </source>
</evidence>
<sequence>MKAVAIILAAGKSQEKMPHPKANIEHEGGKSFLQSLASTFVKAGCGVLGVVGSDAAAVREQHPSLMLVTNEHWERSLLASVKVGLEAALQEARGADPENAVVVMVHPVDMPALRVNTVKTLLKEMERGDMKGAAALRPEYDSAVGWPVVLSQGAAEKLLQAEGEDLETALKAFNPRRLSVKDPGVIVNINTPGAYERVFGKPPVLAPPPKRRGTLKRSGAANGTGAETASPTSYAASPEE</sequence>
<evidence type="ECO:0000259" key="2">
    <source>
        <dbReference type="Pfam" id="PF12804"/>
    </source>
</evidence>
<proteinExistence type="predicted"/>
<dbReference type="Pfam" id="PF12804">
    <property type="entry name" value="NTP_transf_3"/>
    <property type="match status" value="1"/>
</dbReference>
<dbReference type="EMBL" id="RAWI01000124">
    <property type="protein sequence ID" value="RKI07458.1"/>
    <property type="molecule type" value="Genomic_DNA"/>
</dbReference>
<feature type="region of interest" description="Disordered" evidence="1">
    <location>
        <begin position="200"/>
        <end position="240"/>
    </location>
</feature>
<comment type="caution">
    <text evidence="3">The sequence shown here is derived from an EMBL/GenBank/DDBJ whole genome shotgun (WGS) entry which is preliminary data.</text>
</comment>
<dbReference type="Gene3D" id="3.90.550.10">
    <property type="entry name" value="Spore Coat Polysaccharide Biosynthesis Protein SpsA, Chain A"/>
    <property type="match status" value="1"/>
</dbReference>
<reference evidence="3 4" key="1">
    <citation type="submission" date="2018-09" db="EMBL/GenBank/DDBJ databases">
        <authorList>
            <person name="Livingstone P.G."/>
            <person name="Whitworth D.E."/>
        </authorList>
    </citation>
    <scope>NUCLEOTIDE SEQUENCE [LARGE SCALE GENOMIC DNA]</scope>
    <source>
        <strain evidence="3 4">CA031B</strain>
    </source>
</reference>
<dbReference type="Proteomes" id="UP000278907">
    <property type="component" value="Unassembled WGS sequence"/>
</dbReference>
<protein>
    <submittedName>
        <fullName evidence="3">Purine catabolism protein PucB</fullName>
    </submittedName>
</protein>
<dbReference type="PANTHER" id="PTHR43777:SF1">
    <property type="entry name" value="MOLYBDENUM COFACTOR CYTIDYLYLTRANSFERASE"/>
    <property type="match status" value="1"/>
</dbReference>
<organism evidence="3 4">
    <name type="scientific">Corallococcus praedator</name>
    <dbReference type="NCBI Taxonomy" id="2316724"/>
    <lineage>
        <taxon>Bacteria</taxon>
        <taxon>Pseudomonadati</taxon>
        <taxon>Myxococcota</taxon>
        <taxon>Myxococcia</taxon>
        <taxon>Myxococcales</taxon>
        <taxon>Cystobacterineae</taxon>
        <taxon>Myxococcaceae</taxon>
        <taxon>Corallococcus</taxon>
    </lineage>
</organism>
<dbReference type="SUPFAM" id="SSF53448">
    <property type="entry name" value="Nucleotide-diphospho-sugar transferases"/>
    <property type="match status" value="1"/>
</dbReference>
<keyword evidence="4" id="KW-1185">Reference proteome</keyword>
<feature type="domain" description="MobA-like NTP transferase" evidence="2">
    <location>
        <begin position="5"/>
        <end position="165"/>
    </location>
</feature>
<gene>
    <name evidence="3" type="ORF">D7Y13_17830</name>
</gene>
<evidence type="ECO:0000313" key="3">
    <source>
        <dbReference type="EMBL" id="RKI07458.1"/>
    </source>
</evidence>